<dbReference type="InterPro" id="IPR051599">
    <property type="entry name" value="Cell_Envelope_Assoc"/>
</dbReference>
<dbReference type="PANTHER" id="PTHR30336:SF6">
    <property type="entry name" value="INTEGRAL MEMBRANE PROTEIN"/>
    <property type="match status" value="1"/>
</dbReference>
<feature type="domain" description="DUF218" evidence="2">
    <location>
        <begin position="22"/>
        <end position="139"/>
    </location>
</feature>
<organism evidence="3 4">
    <name type="scientific">Tessaracoccus defluvii</name>
    <dbReference type="NCBI Taxonomy" id="1285901"/>
    <lineage>
        <taxon>Bacteria</taxon>
        <taxon>Bacillati</taxon>
        <taxon>Actinomycetota</taxon>
        <taxon>Actinomycetes</taxon>
        <taxon>Propionibacteriales</taxon>
        <taxon>Propionibacteriaceae</taxon>
        <taxon>Tessaracoccus</taxon>
    </lineage>
</organism>
<dbReference type="EMBL" id="CP060789">
    <property type="protein sequence ID" value="QNP57672.1"/>
    <property type="molecule type" value="Genomic_DNA"/>
</dbReference>
<dbReference type="KEGG" id="tdf:H9L22_16925"/>
<evidence type="ECO:0000313" key="3">
    <source>
        <dbReference type="EMBL" id="QNP57672.1"/>
    </source>
</evidence>
<evidence type="ECO:0000313" key="4">
    <source>
        <dbReference type="Proteomes" id="UP000516117"/>
    </source>
</evidence>
<name>A0A7H0HAV6_9ACTN</name>
<dbReference type="Proteomes" id="UP000516117">
    <property type="component" value="Chromosome"/>
</dbReference>
<evidence type="ECO:0000256" key="1">
    <source>
        <dbReference type="SAM" id="MobiDB-lite"/>
    </source>
</evidence>
<proteinExistence type="predicted"/>
<accession>A0A7H0HAV6</accession>
<sequence length="194" mass="21029">MAHVSASSAGHEYSPDDVPARDVALVLGAKAHPDRPSVSLASRLDLAVELWEAGSVRAVLVSGDGLPRSNNEPRVMRDYLVARGVPAERIVEDVAGFDTYDSCVRARDVYGATGLTIVTQDYHVPRALTICRSVGLDAVGVGDTSFRERHPSVWARGAGREWLANLKMEWDLLSQREPQQDPASEALRRAVEAG</sequence>
<reference evidence="3 4" key="1">
    <citation type="submission" date="2020-08" db="EMBL/GenBank/DDBJ databases">
        <title>Genome sequence of Tessaracoccus defluvii JCM 17540T.</title>
        <authorList>
            <person name="Hyun D.-W."/>
            <person name="Bae J.-W."/>
        </authorList>
    </citation>
    <scope>NUCLEOTIDE SEQUENCE [LARGE SCALE GENOMIC DNA]</scope>
    <source>
        <strain evidence="3 4">JCM 17540</strain>
    </source>
</reference>
<dbReference type="PANTHER" id="PTHR30336">
    <property type="entry name" value="INNER MEMBRANE PROTEIN, PROBABLE PERMEASE"/>
    <property type="match status" value="1"/>
</dbReference>
<dbReference type="GO" id="GO:0005886">
    <property type="term" value="C:plasma membrane"/>
    <property type="evidence" value="ECO:0007669"/>
    <property type="project" value="TreeGrafter"/>
</dbReference>
<dbReference type="InterPro" id="IPR003848">
    <property type="entry name" value="DUF218"/>
</dbReference>
<dbReference type="CDD" id="cd06259">
    <property type="entry name" value="YdcF-like"/>
    <property type="match status" value="1"/>
</dbReference>
<dbReference type="AlphaFoldDB" id="A0A7H0HAV6"/>
<keyword evidence="4" id="KW-1185">Reference proteome</keyword>
<gene>
    <name evidence="3" type="ORF">H9L22_16925</name>
</gene>
<dbReference type="Pfam" id="PF02698">
    <property type="entry name" value="DUF218"/>
    <property type="match status" value="1"/>
</dbReference>
<protein>
    <submittedName>
        <fullName evidence="3">YdcF family protein</fullName>
    </submittedName>
</protein>
<feature type="region of interest" description="Disordered" evidence="1">
    <location>
        <begin position="175"/>
        <end position="194"/>
    </location>
</feature>
<evidence type="ECO:0000259" key="2">
    <source>
        <dbReference type="Pfam" id="PF02698"/>
    </source>
</evidence>